<dbReference type="SUPFAM" id="SSF53927">
    <property type="entry name" value="Cytidine deaminase-like"/>
    <property type="match status" value="1"/>
</dbReference>
<dbReference type="PROSITE" id="PS00903">
    <property type="entry name" value="CYT_DCMP_DEAMINASES_1"/>
    <property type="match status" value="1"/>
</dbReference>
<dbReference type="FunFam" id="3.40.140.10:FF:000005">
    <property type="entry name" value="tRNA-specific adenosine deaminase"/>
    <property type="match status" value="1"/>
</dbReference>
<dbReference type="PROSITE" id="PS51747">
    <property type="entry name" value="CYT_DCMP_DEAMINASES_2"/>
    <property type="match status" value="1"/>
</dbReference>
<dbReference type="Proteomes" id="UP000591941">
    <property type="component" value="Unassembled WGS sequence"/>
</dbReference>
<feature type="active site" description="Proton donor" evidence="8">
    <location>
        <position position="54"/>
    </location>
</feature>
<comment type="catalytic activity">
    <reaction evidence="7 8">
        <text>adenosine(34) in tRNA + H2O + H(+) = inosine(34) in tRNA + NH4(+)</text>
        <dbReference type="Rhea" id="RHEA:43168"/>
        <dbReference type="Rhea" id="RHEA-COMP:10373"/>
        <dbReference type="Rhea" id="RHEA-COMP:10374"/>
        <dbReference type="ChEBI" id="CHEBI:15377"/>
        <dbReference type="ChEBI" id="CHEBI:15378"/>
        <dbReference type="ChEBI" id="CHEBI:28938"/>
        <dbReference type="ChEBI" id="CHEBI:74411"/>
        <dbReference type="ChEBI" id="CHEBI:82852"/>
        <dbReference type="EC" id="3.5.4.33"/>
    </reaction>
</comment>
<evidence type="ECO:0000256" key="3">
    <source>
        <dbReference type="ARBA" id="ARBA00022694"/>
    </source>
</evidence>
<dbReference type="PANTHER" id="PTHR11079:SF202">
    <property type="entry name" value="TRNA-SPECIFIC ADENOSINE DEAMINASE"/>
    <property type="match status" value="1"/>
</dbReference>
<dbReference type="InterPro" id="IPR016192">
    <property type="entry name" value="APOBEC/CMP_deaminase_Zn-bd"/>
</dbReference>
<dbReference type="InterPro" id="IPR016193">
    <property type="entry name" value="Cytidine_deaminase-like"/>
</dbReference>
<comment type="caution">
    <text evidence="10">The sequence shown here is derived from an EMBL/GenBank/DDBJ whole genome shotgun (WGS) entry which is preliminary data.</text>
</comment>
<accession>A0A841QYS3</accession>
<evidence type="ECO:0000313" key="11">
    <source>
        <dbReference type="Proteomes" id="UP000591941"/>
    </source>
</evidence>
<evidence type="ECO:0000313" key="10">
    <source>
        <dbReference type="EMBL" id="MBB6477764.1"/>
    </source>
</evidence>
<dbReference type="EC" id="3.5.4.33" evidence="8"/>
<comment type="similarity">
    <text evidence="1">Belongs to the cytidine and deoxycytidylate deaminase family. ADAT2 subfamily.</text>
</comment>
<keyword evidence="3 8" id="KW-0819">tRNA processing</keyword>
<feature type="binding site" evidence="8">
    <location>
        <position position="85"/>
    </location>
    <ligand>
        <name>Zn(2+)</name>
        <dbReference type="ChEBI" id="CHEBI:29105"/>
        <note>catalytic</note>
    </ligand>
</feature>
<dbReference type="NCBIfam" id="NF008113">
    <property type="entry name" value="PRK10860.1"/>
    <property type="match status" value="1"/>
</dbReference>
<evidence type="ECO:0000256" key="4">
    <source>
        <dbReference type="ARBA" id="ARBA00022723"/>
    </source>
</evidence>
<proteinExistence type="inferred from homology"/>
<dbReference type="GO" id="GO:0002100">
    <property type="term" value="P:tRNA wobble adenosine to inosine editing"/>
    <property type="evidence" value="ECO:0007669"/>
    <property type="project" value="UniProtKB-UniRule"/>
</dbReference>
<dbReference type="GeneID" id="93486074"/>
<evidence type="ECO:0000259" key="9">
    <source>
        <dbReference type="PROSITE" id="PS51747"/>
    </source>
</evidence>
<dbReference type="HAMAP" id="MF_00972">
    <property type="entry name" value="tRNA_aden_deaminase"/>
    <property type="match status" value="1"/>
</dbReference>
<dbReference type="AlphaFoldDB" id="A0A841QYS3"/>
<dbReference type="InterPro" id="IPR002125">
    <property type="entry name" value="CMP_dCMP_dom"/>
</dbReference>
<organism evidence="10 11">
    <name type="scientific">Negativicoccus succinicivorans</name>
    <dbReference type="NCBI Taxonomy" id="620903"/>
    <lineage>
        <taxon>Bacteria</taxon>
        <taxon>Bacillati</taxon>
        <taxon>Bacillota</taxon>
        <taxon>Negativicutes</taxon>
        <taxon>Veillonellales</taxon>
        <taxon>Veillonellaceae</taxon>
        <taxon>Negativicoccus</taxon>
    </lineage>
</organism>
<keyword evidence="5 8" id="KW-0378">Hydrolase</keyword>
<dbReference type="GO" id="GO:0008270">
    <property type="term" value="F:zinc ion binding"/>
    <property type="evidence" value="ECO:0007669"/>
    <property type="project" value="UniProtKB-UniRule"/>
</dbReference>
<comment type="subunit">
    <text evidence="2 8">Homodimer.</text>
</comment>
<gene>
    <name evidence="8" type="primary">tadA</name>
    <name evidence="10" type="ORF">HNR45_000797</name>
</gene>
<evidence type="ECO:0000256" key="2">
    <source>
        <dbReference type="ARBA" id="ARBA00011738"/>
    </source>
</evidence>
<dbReference type="OrthoDB" id="9802676at2"/>
<dbReference type="PANTHER" id="PTHR11079">
    <property type="entry name" value="CYTOSINE DEAMINASE FAMILY MEMBER"/>
    <property type="match status" value="1"/>
</dbReference>
<evidence type="ECO:0000256" key="7">
    <source>
        <dbReference type="ARBA" id="ARBA00048045"/>
    </source>
</evidence>
<protein>
    <recommendedName>
        <fullName evidence="8">tRNA-specific adenosine deaminase</fullName>
        <ecNumber evidence="8">3.5.4.33</ecNumber>
    </recommendedName>
</protein>
<dbReference type="EMBL" id="JACHHI010000003">
    <property type="protein sequence ID" value="MBB6477764.1"/>
    <property type="molecule type" value="Genomic_DNA"/>
</dbReference>
<comment type="function">
    <text evidence="8">Catalyzes the deamination of adenosine to inosine at the wobble position 34 of tRNA(Arg2).</text>
</comment>
<reference evidence="10 11" key="1">
    <citation type="submission" date="2020-08" db="EMBL/GenBank/DDBJ databases">
        <title>Genomic Encyclopedia of Type Strains, Phase IV (KMG-IV): sequencing the most valuable type-strain genomes for metagenomic binning, comparative biology and taxonomic classification.</title>
        <authorList>
            <person name="Goeker M."/>
        </authorList>
    </citation>
    <scope>NUCLEOTIDE SEQUENCE [LARGE SCALE GENOMIC DNA]</scope>
    <source>
        <strain evidence="10 11">DSM 21255</strain>
    </source>
</reference>
<evidence type="ECO:0000256" key="5">
    <source>
        <dbReference type="ARBA" id="ARBA00022801"/>
    </source>
</evidence>
<feature type="binding site" evidence="8">
    <location>
        <position position="52"/>
    </location>
    <ligand>
        <name>Zn(2+)</name>
        <dbReference type="ChEBI" id="CHEBI:29105"/>
        <note>catalytic</note>
    </ligand>
</feature>
<dbReference type="GO" id="GO:0052717">
    <property type="term" value="F:tRNA-specific adenosine-34 deaminase activity"/>
    <property type="evidence" value="ECO:0007669"/>
    <property type="project" value="UniProtKB-UniRule"/>
</dbReference>
<keyword evidence="4 8" id="KW-0479">Metal-binding</keyword>
<dbReference type="InterPro" id="IPR028883">
    <property type="entry name" value="tRNA_aden_deaminase"/>
</dbReference>
<keyword evidence="11" id="KW-1185">Reference proteome</keyword>
<comment type="cofactor">
    <cofactor evidence="8">
        <name>Zn(2+)</name>
        <dbReference type="ChEBI" id="CHEBI:29105"/>
    </cofactor>
    <text evidence="8">Binds 1 zinc ion per subunit.</text>
</comment>
<sequence>MSDEQFMRQALALADRAAAVGEIPIGAIVVCDGKVVGSGYNLRESIPDATAHAEMIALREACKNLQRWRLSDCTLYVTIEPCPMCAGAIVNSRIKRLVYGAADSKAGGVESIFRIADHDALNHQVEIRAGVLEDECRQKMKDFFRARRAAKSADAK</sequence>
<dbReference type="Pfam" id="PF14437">
    <property type="entry name" value="MafB19-deam"/>
    <property type="match status" value="1"/>
</dbReference>
<dbReference type="InterPro" id="IPR058535">
    <property type="entry name" value="MafB19-deam"/>
</dbReference>
<evidence type="ECO:0000256" key="6">
    <source>
        <dbReference type="ARBA" id="ARBA00022833"/>
    </source>
</evidence>
<evidence type="ECO:0000256" key="1">
    <source>
        <dbReference type="ARBA" id="ARBA00010669"/>
    </source>
</evidence>
<name>A0A841QYS3_9FIRM</name>
<dbReference type="Gene3D" id="3.40.140.10">
    <property type="entry name" value="Cytidine Deaminase, domain 2"/>
    <property type="match status" value="1"/>
</dbReference>
<evidence type="ECO:0000256" key="8">
    <source>
        <dbReference type="HAMAP-Rule" id="MF_00972"/>
    </source>
</evidence>
<dbReference type="RefSeq" id="WP_159822728.1">
    <property type="nucleotide sequence ID" value="NZ_CABWNB010000002.1"/>
</dbReference>
<dbReference type="CDD" id="cd01285">
    <property type="entry name" value="nucleoside_deaminase"/>
    <property type="match status" value="1"/>
</dbReference>
<keyword evidence="6 8" id="KW-0862">Zinc</keyword>
<feature type="domain" description="CMP/dCMP-type deaminase" evidence="9">
    <location>
        <begin position="1"/>
        <end position="110"/>
    </location>
</feature>
<feature type="binding site" evidence="8">
    <location>
        <position position="82"/>
    </location>
    <ligand>
        <name>Zn(2+)</name>
        <dbReference type="ChEBI" id="CHEBI:29105"/>
        <note>catalytic</note>
    </ligand>
</feature>